<dbReference type="SUPFAM" id="SSF75217">
    <property type="entry name" value="alpha/beta knot"/>
    <property type="match status" value="1"/>
</dbReference>
<dbReference type="Gene3D" id="3.40.1280.10">
    <property type="match status" value="1"/>
</dbReference>
<sequence>MSVVRIFVDDELVPGKVIELSESELKHLKVRRKKQGDEIYLVNGRGVEAWGRLCQGNAVLVLDVKDISNRELPVKITLYQAILKSEKMDLVIQKATELGVARIVPVVTSRCVAKPDKKKVGRWRKIAVEALKQSGRAFLPEICEPVVLGELKFEHPVFVLWEKAGKPLEKIVLDFKIGKKVGIFVGPEGGIAEEDIEKLRSAGGQPASVGKTILRSETASLYSISVLRCFATLESF</sequence>
<dbReference type="RefSeq" id="WP_068549888.1">
    <property type="nucleotide sequence ID" value="NZ_AP013035.1"/>
</dbReference>
<feature type="domain" description="Ribosomal RNA small subunit methyltransferase E methyltransferase" evidence="11">
    <location>
        <begin position="71"/>
        <end position="227"/>
    </location>
</feature>
<evidence type="ECO:0000256" key="9">
    <source>
        <dbReference type="ARBA" id="ARBA00047944"/>
    </source>
</evidence>
<dbReference type="NCBIfam" id="TIGR00046">
    <property type="entry name" value="RsmE family RNA methyltransferase"/>
    <property type="match status" value="1"/>
</dbReference>
<dbReference type="EC" id="2.1.1.193" evidence="10"/>
<dbReference type="PIRSF" id="PIRSF015601">
    <property type="entry name" value="MTase_slr0722"/>
    <property type="match status" value="1"/>
</dbReference>
<dbReference type="PATRIC" id="fig|1298851.3.peg.1159"/>
<dbReference type="InterPro" id="IPR046887">
    <property type="entry name" value="RsmE_PUA-like"/>
</dbReference>
<dbReference type="Proteomes" id="UP000063234">
    <property type="component" value="Chromosome"/>
</dbReference>
<dbReference type="Pfam" id="PF04452">
    <property type="entry name" value="Methyltrans_RNA"/>
    <property type="match status" value="1"/>
</dbReference>
<dbReference type="InterPro" id="IPR015947">
    <property type="entry name" value="PUA-like_sf"/>
</dbReference>
<dbReference type="GO" id="GO:0005737">
    <property type="term" value="C:cytoplasm"/>
    <property type="evidence" value="ECO:0007669"/>
    <property type="project" value="UniProtKB-SubCell"/>
</dbReference>
<comment type="subcellular location">
    <subcellularLocation>
        <location evidence="1 10">Cytoplasm</location>
    </subcellularLocation>
</comment>
<dbReference type="AlphaFoldDB" id="A0A0S3QU90"/>
<dbReference type="Pfam" id="PF20260">
    <property type="entry name" value="PUA_4"/>
    <property type="match status" value="1"/>
</dbReference>
<accession>A0A0S3QU90</accession>
<dbReference type="OrthoDB" id="9815641at2"/>
<keyword evidence="3 10" id="KW-0963">Cytoplasm</keyword>
<keyword evidence="6 10" id="KW-0808">Transferase</keyword>
<evidence type="ECO:0000256" key="8">
    <source>
        <dbReference type="ARBA" id="ARBA00025699"/>
    </source>
</evidence>
<evidence type="ECO:0000256" key="5">
    <source>
        <dbReference type="ARBA" id="ARBA00022603"/>
    </source>
</evidence>
<dbReference type="EMBL" id="AP013035">
    <property type="protein sequence ID" value="BAT71896.1"/>
    <property type="molecule type" value="Genomic_DNA"/>
</dbReference>
<comment type="catalytic activity">
    <reaction evidence="9 10">
        <text>uridine(1498) in 16S rRNA + S-adenosyl-L-methionine = N(3)-methyluridine(1498) in 16S rRNA + S-adenosyl-L-homocysteine + H(+)</text>
        <dbReference type="Rhea" id="RHEA:42920"/>
        <dbReference type="Rhea" id="RHEA-COMP:10283"/>
        <dbReference type="Rhea" id="RHEA-COMP:10284"/>
        <dbReference type="ChEBI" id="CHEBI:15378"/>
        <dbReference type="ChEBI" id="CHEBI:57856"/>
        <dbReference type="ChEBI" id="CHEBI:59789"/>
        <dbReference type="ChEBI" id="CHEBI:65315"/>
        <dbReference type="ChEBI" id="CHEBI:74502"/>
        <dbReference type="EC" id="2.1.1.193"/>
    </reaction>
</comment>
<comment type="similarity">
    <text evidence="2 10">Belongs to the RNA methyltransferase RsmE family.</text>
</comment>
<dbReference type="InterPro" id="IPR006700">
    <property type="entry name" value="RsmE"/>
</dbReference>
<evidence type="ECO:0000259" key="11">
    <source>
        <dbReference type="Pfam" id="PF04452"/>
    </source>
</evidence>
<dbReference type="STRING" id="1298851.TST_1102"/>
<evidence type="ECO:0000259" key="12">
    <source>
        <dbReference type="Pfam" id="PF20260"/>
    </source>
</evidence>
<dbReference type="SUPFAM" id="SSF88697">
    <property type="entry name" value="PUA domain-like"/>
    <property type="match status" value="1"/>
</dbReference>
<evidence type="ECO:0000256" key="3">
    <source>
        <dbReference type="ARBA" id="ARBA00022490"/>
    </source>
</evidence>
<protein>
    <recommendedName>
        <fullName evidence="10">Ribosomal RNA small subunit methyltransferase E</fullName>
        <ecNumber evidence="10">2.1.1.193</ecNumber>
    </recommendedName>
</protein>
<gene>
    <name evidence="13" type="primary">rsmE</name>
    <name evidence="13" type="ORF">TST_1102</name>
</gene>
<keyword evidence="7 10" id="KW-0949">S-adenosyl-L-methionine</keyword>
<dbReference type="InterPro" id="IPR029028">
    <property type="entry name" value="Alpha/beta_knot_MTases"/>
</dbReference>
<dbReference type="InterPro" id="IPR029026">
    <property type="entry name" value="tRNA_m1G_MTases_N"/>
</dbReference>
<dbReference type="GO" id="GO:0070475">
    <property type="term" value="P:rRNA base methylation"/>
    <property type="evidence" value="ECO:0007669"/>
    <property type="project" value="TreeGrafter"/>
</dbReference>
<feature type="domain" description="Ribosomal RNA small subunit methyltransferase E PUA-like" evidence="12">
    <location>
        <begin position="21"/>
        <end position="49"/>
    </location>
</feature>
<evidence type="ECO:0000256" key="4">
    <source>
        <dbReference type="ARBA" id="ARBA00022552"/>
    </source>
</evidence>
<reference evidence="14" key="1">
    <citation type="journal article" date="2018" name="Science">
        <title>A primordial and reversible TCA cycle in a facultatively chemolithoautotrophic thermophile.</title>
        <authorList>
            <person name="Nunoura T."/>
            <person name="Chikaraishi Y."/>
            <person name="Izaki R."/>
            <person name="Suwa T."/>
            <person name="Sato T."/>
            <person name="Harada T."/>
            <person name="Mori K."/>
            <person name="Kato Y."/>
            <person name="Miyazaki M."/>
            <person name="Shimamura S."/>
            <person name="Yanagawa K."/>
            <person name="Shuto A."/>
            <person name="Ohkouchi N."/>
            <person name="Fujita N."/>
            <person name="Takaki Y."/>
            <person name="Atomi H."/>
            <person name="Takai K."/>
        </authorList>
    </citation>
    <scope>NUCLEOTIDE SEQUENCE [LARGE SCALE GENOMIC DNA]</scope>
    <source>
        <strain evidence="14">DSM 17441 / JCM 13301 / NBRC 103674 / ABI70S6</strain>
    </source>
</reference>
<comment type="function">
    <text evidence="8 10">Specifically methylates the N3 position of the uracil ring of uridine 1498 (m3U1498) in 16S rRNA. Acts on the fully assembled 30S ribosomal subunit.</text>
</comment>
<evidence type="ECO:0000313" key="13">
    <source>
        <dbReference type="EMBL" id="BAT71896.1"/>
    </source>
</evidence>
<keyword evidence="14" id="KW-1185">Reference proteome</keyword>
<name>A0A0S3QU90_THET7</name>
<evidence type="ECO:0000256" key="2">
    <source>
        <dbReference type="ARBA" id="ARBA00005528"/>
    </source>
</evidence>
<keyword evidence="5 10" id="KW-0489">Methyltransferase</keyword>
<dbReference type="InterPro" id="IPR046886">
    <property type="entry name" value="RsmE_MTase_dom"/>
</dbReference>
<evidence type="ECO:0000256" key="10">
    <source>
        <dbReference type="PIRNR" id="PIRNR015601"/>
    </source>
</evidence>
<evidence type="ECO:0000313" key="14">
    <source>
        <dbReference type="Proteomes" id="UP000063234"/>
    </source>
</evidence>
<dbReference type="CDD" id="cd18084">
    <property type="entry name" value="RsmE-like"/>
    <property type="match status" value="1"/>
</dbReference>
<organism evidence="13 14">
    <name type="scientific">Thermosulfidibacter takaii (strain DSM 17441 / JCM 13301 / NBRC 103674 / ABI70S6)</name>
    <dbReference type="NCBI Taxonomy" id="1298851"/>
    <lineage>
        <taxon>Bacteria</taxon>
        <taxon>Pseudomonadati</taxon>
        <taxon>Thermosulfidibacterota</taxon>
        <taxon>Thermosulfidibacteria</taxon>
        <taxon>Thermosulfidibacterales</taxon>
        <taxon>Thermosulfidibacteraceae</taxon>
    </lineage>
</organism>
<evidence type="ECO:0000256" key="1">
    <source>
        <dbReference type="ARBA" id="ARBA00004496"/>
    </source>
</evidence>
<keyword evidence="4 10" id="KW-0698">rRNA processing</keyword>
<proteinExistence type="inferred from homology"/>
<evidence type="ECO:0000256" key="6">
    <source>
        <dbReference type="ARBA" id="ARBA00022679"/>
    </source>
</evidence>
<dbReference type="PANTHER" id="PTHR30027">
    <property type="entry name" value="RIBOSOMAL RNA SMALL SUBUNIT METHYLTRANSFERASE E"/>
    <property type="match status" value="1"/>
</dbReference>
<evidence type="ECO:0000256" key="7">
    <source>
        <dbReference type="ARBA" id="ARBA00022691"/>
    </source>
</evidence>
<dbReference type="PANTHER" id="PTHR30027:SF3">
    <property type="entry name" value="16S RRNA (URACIL(1498)-N(3))-METHYLTRANSFERASE"/>
    <property type="match status" value="1"/>
</dbReference>
<dbReference type="GO" id="GO:0070042">
    <property type="term" value="F:rRNA (uridine-N3-)-methyltransferase activity"/>
    <property type="evidence" value="ECO:0007669"/>
    <property type="project" value="TreeGrafter"/>
</dbReference>
<dbReference type="KEGG" id="ttk:TST_1102"/>